<dbReference type="InterPro" id="IPR032675">
    <property type="entry name" value="LRR_dom_sf"/>
</dbReference>
<dbReference type="InterPro" id="IPR050216">
    <property type="entry name" value="LRR_domain-containing"/>
</dbReference>
<protein>
    <recommendedName>
        <fullName evidence="6">WW domain-containing protein</fullName>
    </recommendedName>
</protein>
<comment type="caution">
    <text evidence="4">The sequence shown here is derived from an EMBL/GenBank/DDBJ whole genome shotgun (WGS) entry which is preliminary data.</text>
</comment>
<dbReference type="SMART" id="SM00369">
    <property type="entry name" value="LRR_TYP"/>
    <property type="match status" value="4"/>
</dbReference>
<dbReference type="InterPro" id="IPR003591">
    <property type="entry name" value="Leu-rich_rpt_typical-subtyp"/>
</dbReference>
<dbReference type="SUPFAM" id="SSF52058">
    <property type="entry name" value="L domain-like"/>
    <property type="match status" value="1"/>
</dbReference>
<dbReference type="InterPro" id="IPR001611">
    <property type="entry name" value="Leu-rich_rpt"/>
</dbReference>
<sequence length="1219" mass="139560">MARRGGQRSALMGRDAMQLNMMAEVEDPTLPQAYAKPGDVKFSKVDRPLMLWEVLTGSVHEHMATVKLQSIWRKKRRRLQLETHEFQKYVDARSGEYYYTKRDDPAYSTWSIPQVVGGLPLQPPEPEFASALRLERAHIASRKLRERWDRTKLVDIVRAKHREERRRAEIARVEAEEAAFQKLWKDAFDFAGESGELNMLNKRTGTIHPYLYEFSKTYGRPLVALRLVAHELTEFPRRVGLVLTKLDTLTLSSNLLTELPDSVCDLIHLKSVNLLRNRLEALPNRLGDLVNLESLQIATNRLQTLPITFGNLTKLDRVIADCNRLRRVPETLSRMTCHTLSFNCNQLVSLPRCLVNMANLSLLSANDNQLKALPMNIGSSKSLMSIKLCANQIGEIPESISTMPKLRALWLDHNKPIAALPWNFYMLTSLVELHMEGNTGMMYPTQAKLIMGAGPVRDWFKRRQKHALFIRRHRIVTTIQDVMEQIVETTPKVTSPAYFEPNVFRSDDHWYQIVMDAFWKDAIPALQDVWDEKRAKKGRCTSLPFQREEIEKVLENYRDAEGRVYIRNQKCYFRRCACVDKRGRRKVCVPPQQGWMCERQADIFKMHVVLQREKLYHDQRKREDQAIEQTLESAPASARVAAKQYCDSEEGQERFHFRAIKQARKEMDQRRKDRWEKSSKLKLDKRVADLQRDHDVKQVKVNKRRADREKKLYVKLREELEPREEAAVGYAKEIAQREIEELLRSLQNLPEDGELAILERDHKIACNKAEQEVYGRGFKPAGFVGRFLQNTFDSEQKELAEELAVDLVKRYTSKEMAKAEKVIREEHEKMRKISAAWAGLGVHDVFKGWKKYTRREVRRRARDKWASRKDELQWAADCVAAIELAHWNLDKFEKCHDEWSDLPFWRHTETDGIVWDEPTFENLLPPGMQAKFPHDLPVDDPHGWEEVLTEQALAQHGGDVDVDLSSESASEAFTDLSSDHGGDEDGSGDLEQPSLLTGDEPPPSPGEDGAAVVVAGEAGTADGDEAEEVESESEDSDEPELLVWDEDEAPLPATRDALALLKLEQATIRDPEALRLRGDEEKARRLDDAREGALERARMRRKIKFNPKKYKEHKETAAEKAIKAAKGALSNLFGTNTDDRPETEQEVMARTGFQPGVNYTDAELTVFAKQAARLCKKYGISEHDGDTVVSDGTSTVEKKRAQAKKDRGGGSTTTGGSKT</sequence>
<feature type="compositionally biased region" description="Low complexity" evidence="3">
    <location>
        <begin position="1006"/>
        <end position="1021"/>
    </location>
</feature>
<evidence type="ECO:0008006" key="6">
    <source>
        <dbReference type="Google" id="ProtNLM"/>
    </source>
</evidence>
<feature type="compositionally biased region" description="Gly residues" evidence="3">
    <location>
        <begin position="1209"/>
        <end position="1219"/>
    </location>
</feature>
<name>A0ABR1FQB1_AURAN</name>
<evidence type="ECO:0000313" key="5">
    <source>
        <dbReference type="Proteomes" id="UP001363151"/>
    </source>
</evidence>
<keyword evidence="2" id="KW-0677">Repeat</keyword>
<accession>A0ABR1FQB1</accession>
<dbReference type="EMBL" id="JBBJCI010000292">
    <property type="protein sequence ID" value="KAK7235523.1"/>
    <property type="molecule type" value="Genomic_DNA"/>
</dbReference>
<feature type="compositionally biased region" description="Acidic residues" evidence="3">
    <location>
        <begin position="1022"/>
        <end position="1049"/>
    </location>
</feature>
<feature type="region of interest" description="Disordered" evidence="3">
    <location>
        <begin position="974"/>
        <end position="1050"/>
    </location>
</feature>
<dbReference type="PANTHER" id="PTHR48051">
    <property type="match status" value="1"/>
</dbReference>
<dbReference type="Gene3D" id="3.80.10.10">
    <property type="entry name" value="Ribonuclease Inhibitor"/>
    <property type="match status" value="1"/>
</dbReference>
<dbReference type="PANTHER" id="PTHR48051:SF1">
    <property type="entry name" value="RAS SUPPRESSOR PROTEIN 1"/>
    <property type="match status" value="1"/>
</dbReference>
<organism evidence="4 5">
    <name type="scientific">Aureococcus anophagefferens</name>
    <name type="common">Harmful bloom alga</name>
    <dbReference type="NCBI Taxonomy" id="44056"/>
    <lineage>
        <taxon>Eukaryota</taxon>
        <taxon>Sar</taxon>
        <taxon>Stramenopiles</taxon>
        <taxon>Ochrophyta</taxon>
        <taxon>Pelagophyceae</taxon>
        <taxon>Pelagomonadales</taxon>
        <taxon>Pelagomonadaceae</taxon>
        <taxon>Aureococcus</taxon>
    </lineage>
</organism>
<feature type="region of interest" description="Disordered" evidence="3">
    <location>
        <begin position="1182"/>
        <end position="1219"/>
    </location>
</feature>
<dbReference type="Proteomes" id="UP001363151">
    <property type="component" value="Unassembled WGS sequence"/>
</dbReference>
<feature type="compositionally biased region" description="Basic and acidic residues" evidence="3">
    <location>
        <begin position="1196"/>
        <end position="1208"/>
    </location>
</feature>
<proteinExistence type="predicted"/>
<evidence type="ECO:0000313" key="4">
    <source>
        <dbReference type="EMBL" id="KAK7235523.1"/>
    </source>
</evidence>
<evidence type="ECO:0000256" key="1">
    <source>
        <dbReference type="ARBA" id="ARBA00022614"/>
    </source>
</evidence>
<keyword evidence="5" id="KW-1185">Reference proteome</keyword>
<dbReference type="PROSITE" id="PS51450">
    <property type="entry name" value="LRR"/>
    <property type="match status" value="1"/>
</dbReference>
<evidence type="ECO:0000256" key="2">
    <source>
        <dbReference type="ARBA" id="ARBA00022737"/>
    </source>
</evidence>
<reference evidence="4 5" key="1">
    <citation type="submission" date="2024-03" db="EMBL/GenBank/DDBJ databases">
        <title>Aureococcus anophagefferens CCMP1851 and Kratosvirus quantuckense: Draft genome of a second virus-susceptible host strain in the model system.</title>
        <authorList>
            <person name="Chase E."/>
            <person name="Truchon A.R."/>
            <person name="Schepens W."/>
            <person name="Wilhelm S.W."/>
        </authorList>
    </citation>
    <scope>NUCLEOTIDE SEQUENCE [LARGE SCALE GENOMIC DNA]</scope>
    <source>
        <strain evidence="4 5">CCMP1851</strain>
    </source>
</reference>
<keyword evidence="1" id="KW-0433">Leucine-rich repeat</keyword>
<evidence type="ECO:0000256" key="3">
    <source>
        <dbReference type="SAM" id="MobiDB-lite"/>
    </source>
</evidence>
<gene>
    <name evidence="4" type="ORF">SO694_00069136</name>
</gene>